<dbReference type="Gene3D" id="3.40.190.10">
    <property type="entry name" value="Periplasmic binding protein-like II"/>
    <property type="match status" value="1"/>
</dbReference>
<gene>
    <name evidence="3" type="ORF">GCM10023321_06330</name>
</gene>
<dbReference type="Gene3D" id="3.40.190.150">
    <property type="entry name" value="Bordetella uptake gene, domain 1"/>
    <property type="match status" value="1"/>
</dbReference>
<keyword evidence="4" id="KW-1185">Reference proteome</keyword>
<evidence type="ECO:0000313" key="3">
    <source>
        <dbReference type="EMBL" id="GAA5146615.1"/>
    </source>
</evidence>
<dbReference type="InterPro" id="IPR005064">
    <property type="entry name" value="BUG"/>
</dbReference>
<organism evidence="3 4">
    <name type="scientific">Pseudonocardia eucalypti</name>
    <dbReference type="NCBI Taxonomy" id="648755"/>
    <lineage>
        <taxon>Bacteria</taxon>
        <taxon>Bacillati</taxon>
        <taxon>Actinomycetota</taxon>
        <taxon>Actinomycetes</taxon>
        <taxon>Pseudonocardiales</taxon>
        <taxon>Pseudonocardiaceae</taxon>
        <taxon>Pseudonocardia</taxon>
    </lineage>
</organism>
<evidence type="ECO:0000256" key="1">
    <source>
        <dbReference type="ARBA" id="ARBA00006987"/>
    </source>
</evidence>
<comment type="caution">
    <text evidence="3">The sequence shown here is derived from an EMBL/GenBank/DDBJ whole genome shotgun (WGS) entry which is preliminary data.</text>
</comment>
<sequence length="331" mass="34781">MPRANYGKWLPLAVALLATALIVITAPAPARSAAQQVLDGRQLRIMAPAAPGGGWDQTAREMQSALRELVGRTEVYNVEGAGGTIGLSQFVRRTGEPTELMVTGLIMVGAIQRNHAPNTLADTTPLLRLTTDYQVIVVTANSPVRSMNDLVTAMRTNLPGVSISGGSAGGAEQILAGLIAQALRADPSKVNYIAHSGGGEALTTLLSGRSTAGISGVSELLPQIQAGTLRALAVSSPARVPALPDVPTLREGGVDVELQNWRGVVAPPGISPQQRESLEKLLVAMTRTPAWRDALARRGWGEATLAGPDFTRFVTDEQNRVTQVLASIGLR</sequence>
<name>A0ABP9PKI9_9PSEU</name>
<reference evidence="4" key="1">
    <citation type="journal article" date="2019" name="Int. J. Syst. Evol. Microbiol.">
        <title>The Global Catalogue of Microorganisms (GCM) 10K type strain sequencing project: providing services to taxonomists for standard genome sequencing and annotation.</title>
        <authorList>
            <consortium name="The Broad Institute Genomics Platform"/>
            <consortium name="The Broad Institute Genome Sequencing Center for Infectious Disease"/>
            <person name="Wu L."/>
            <person name="Ma J."/>
        </authorList>
    </citation>
    <scope>NUCLEOTIDE SEQUENCE [LARGE SCALE GENOMIC DNA]</scope>
    <source>
        <strain evidence="4">JCM 18303</strain>
    </source>
</reference>
<protein>
    <submittedName>
        <fullName evidence="3">Tripartite tricarboxylate transporter substrate binding protein</fullName>
    </submittedName>
</protein>
<dbReference type="CDD" id="cd07012">
    <property type="entry name" value="PBP2_Bug_TTT"/>
    <property type="match status" value="1"/>
</dbReference>
<dbReference type="InterPro" id="IPR042100">
    <property type="entry name" value="Bug_dom1"/>
</dbReference>
<evidence type="ECO:0000313" key="4">
    <source>
        <dbReference type="Proteomes" id="UP001428817"/>
    </source>
</evidence>
<dbReference type="PIRSF" id="PIRSF017082">
    <property type="entry name" value="YflP"/>
    <property type="match status" value="1"/>
</dbReference>
<accession>A0ABP9PKI9</accession>
<feature type="signal peptide" evidence="2">
    <location>
        <begin position="1"/>
        <end position="30"/>
    </location>
</feature>
<evidence type="ECO:0000256" key="2">
    <source>
        <dbReference type="SAM" id="SignalP"/>
    </source>
</evidence>
<proteinExistence type="inferred from homology"/>
<comment type="similarity">
    <text evidence="1">Belongs to the UPF0065 (bug) family.</text>
</comment>
<feature type="chain" id="PRO_5046498761" evidence="2">
    <location>
        <begin position="31"/>
        <end position="331"/>
    </location>
</feature>
<keyword evidence="2" id="KW-0732">Signal</keyword>
<dbReference type="RefSeq" id="WP_185058866.1">
    <property type="nucleotide sequence ID" value="NZ_BAABJP010000001.1"/>
</dbReference>
<dbReference type="SUPFAM" id="SSF53850">
    <property type="entry name" value="Periplasmic binding protein-like II"/>
    <property type="match status" value="1"/>
</dbReference>
<dbReference type="Proteomes" id="UP001428817">
    <property type="component" value="Unassembled WGS sequence"/>
</dbReference>
<dbReference type="PANTHER" id="PTHR42928">
    <property type="entry name" value="TRICARBOXYLATE-BINDING PROTEIN"/>
    <property type="match status" value="1"/>
</dbReference>
<dbReference type="EMBL" id="BAABJP010000001">
    <property type="protein sequence ID" value="GAA5146615.1"/>
    <property type="molecule type" value="Genomic_DNA"/>
</dbReference>
<dbReference type="Pfam" id="PF03401">
    <property type="entry name" value="TctC"/>
    <property type="match status" value="1"/>
</dbReference>
<dbReference type="PANTHER" id="PTHR42928:SF3">
    <property type="entry name" value="UPF0065 PROTEIN YFLP"/>
    <property type="match status" value="1"/>
</dbReference>